<organism evidence="1 2">
    <name type="scientific">Anaerostipes hominis</name>
    <name type="common">ex Liu et al. 2021</name>
    <dbReference type="NCBI Taxonomy" id="2763018"/>
    <lineage>
        <taxon>Bacteria</taxon>
        <taxon>Bacillati</taxon>
        <taxon>Bacillota</taxon>
        <taxon>Clostridia</taxon>
        <taxon>Lachnospirales</taxon>
        <taxon>Lachnospiraceae</taxon>
        <taxon>Anaerostipes</taxon>
    </lineage>
</organism>
<dbReference type="Proteomes" id="UP000635828">
    <property type="component" value="Unassembled WGS sequence"/>
</dbReference>
<dbReference type="RefSeq" id="WP_024727317.1">
    <property type="nucleotide sequence ID" value="NZ_JACOOS010000005.1"/>
</dbReference>
<reference evidence="1 2" key="1">
    <citation type="submission" date="2020-08" db="EMBL/GenBank/DDBJ databases">
        <title>Genome public.</title>
        <authorList>
            <person name="Liu C."/>
            <person name="Sun Q."/>
        </authorList>
    </citation>
    <scope>NUCLEOTIDE SEQUENCE [LARGE SCALE GENOMIC DNA]</scope>
    <source>
        <strain evidence="1 2">NSJ-7</strain>
    </source>
</reference>
<comment type="caution">
    <text evidence="1">The sequence shown here is derived from an EMBL/GenBank/DDBJ whole genome shotgun (WGS) entry which is preliminary data.</text>
</comment>
<keyword evidence="2" id="KW-1185">Reference proteome</keyword>
<protein>
    <submittedName>
        <fullName evidence="1">Uncharacterized protein</fullName>
    </submittedName>
</protein>
<dbReference type="EMBL" id="JACOOS010000005">
    <property type="protein sequence ID" value="MBC5677144.1"/>
    <property type="molecule type" value="Genomic_DNA"/>
</dbReference>
<evidence type="ECO:0000313" key="1">
    <source>
        <dbReference type="EMBL" id="MBC5677144.1"/>
    </source>
</evidence>
<gene>
    <name evidence="1" type="ORF">H8S22_05860</name>
</gene>
<name>A0ABR7FPK7_9FIRM</name>
<proteinExistence type="predicted"/>
<accession>A0ABR7FPK7</accession>
<sequence>MKIEVELREENISRLVEEKIARQFMEERGAEYRESKCGVRDGVDKAVKSYIYSEKDKIIERVIERATKEIVRKGLPKLLEEIGKNV</sequence>
<evidence type="ECO:0000313" key="2">
    <source>
        <dbReference type="Proteomes" id="UP000635828"/>
    </source>
</evidence>